<dbReference type="Pfam" id="PF07883">
    <property type="entry name" value="Cupin_2"/>
    <property type="match status" value="1"/>
</dbReference>
<evidence type="ECO:0000313" key="2">
    <source>
        <dbReference type="EMBL" id="GLI53576.1"/>
    </source>
</evidence>
<evidence type="ECO:0000313" key="3">
    <source>
        <dbReference type="Proteomes" id="UP001144297"/>
    </source>
</evidence>
<dbReference type="AlphaFoldDB" id="A0A9W6GGQ7"/>
<dbReference type="InterPro" id="IPR011051">
    <property type="entry name" value="RmlC_Cupin_sf"/>
</dbReference>
<dbReference type="Proteomes" id="UP001144297">
    <property type="component" value="Unassembled WGS sequence"/>
</dbReference>
<evidence type="ECO:0000259" key="1">
    <source>
        <dbReference type="Pfam" id="PF07883"/>
    </source>
</evidence>
<dbReference type="SUPFAM" id="SSF51182">
    <property type="entry name" value="RmlC-like cupins"/>
    <property type="match status" value="1"/>
</dbReference>
<protein>
    <submittedName>
        <fullName evidence="2">Cupin domain protein</fullName>
    </submittedName>
</protein>
<dbReference type="InterPro" id="IPR014710">
    <property type="entry name" value="RmlC-like_jellyroll"/>
</dbReference>
<gene>
    <name evidence="2" type="ORF">TISLANDTSLP1_12690</name>
</gene>
<organism evidence="2 3">
    <name type="scientific">Thermodesulfovibrio yellowstonii</name>
    <dbReference type="NCBI Taxonomy" id="28262"/>
    <lineage>
        <taxon>Bacteria</taxon>
        <taxon>Pseudomonadati</taxon>
        <taxon>Nitrospirota</taxon>
        <taxon>Thermodesulfovibrionia</taxon>
        <taxon>Thermodesulfovibrionales</taxon>
        <taxon>Thermodesulfovibrionaceae</taxon>
        <taxon>Thermodesulfovibrio</taxon>
    </lineage>
</organism>
<dbReference type="InterPro" id="IPR013096">
    <property type="entry name" value="Cupin_2"/>
</dbReference>
<proteinExistence type="predicted"/>
<dbReference type="EMBL" id="BSDX01000001">
    <property type="protein sequence ID" value="GLI53576.1"/>
    <property type="molecule type" value="Genomic_DNA"/>
</dbReference>
<reference evidence="2" key="1">
    <citation type="submission" date="2022-12" db="EMBL/GenBank/DDBJ databases">
        <title>Reference genome sequencing for broad-spectrum identification of bacterial and archaeal isolates by mass spectrometry.</title>
        <authorList>
            <person name="Sekiguchi Y."/>
            <person name="Tourlousse D.M."/>
        </authorList>
    </citation>
    <scope>NUCLEOTIDE SEQUENCE</scope>
    <source>
        <strain evidence="2">TSL-P1</strain>
    </source>
</reference>
<sequence length="148" mass="17499">MTERKKQEEFLCELKTNKKLVKSKIIRFKNNRWQNIKSIPYKNKAGDWISIERFPLIKSEYAKFELRYFEIASGGSSSLEYHNHIHVVICLKGKGKLKLGNKIKILRYLDIAYIAPNEIHQLLNPYKEPFGFLCIVDKERDKPVEIKD</sequence>
<accession>A0A9W6GGQ7</accession>
<name>A0A9W6GGQ7_9BACT</name>
<keyword evidence="3" id="KW-1185">Reference proteome</keyword>
<comment type="caution">
    <text evidence="2">The sequence shown here is derived from an EMBL/GenBank/DDBJ whole genome shotgun (WGS) entry which is preliminary data.</text>
</comment>
<dbReference type="Gene3D" id="2.60.120.10">
    <property type="entry name" value="Jelly Rolls"/>
    <property type="match status" value="1"/>
</dbReference>
<feature type="domain" description="Cupin type-2" evidence="1">
    <location>
        <begin position="68"/>
        <end position="136"/>
    </location>
</feature>